<proteinExistence type="predicted"/>
<keyword evidence="4" id="KW-0378">Hydrolase</keyword>
<dbReference type="GO" id="GO:0003887">
    <property type="term" value="F:DNA-directed DNA polymerase activity"/>
    <property type="evidence" value="ECO:0007669"/>
    <property type="project" value="UniProtKB-KW"/>
</dbReference>
<protein>
    <recommendedName>
        <fullName evidence="11">Integrase catalytic domain-containing protein</fullName>
    </recommendedName>
</protein>
<keyword evidence="5" id="KW-0460">Magnesium</keyword>
<evidence type="ECO:0000256" key="9">
    <source>
        <dbReference type="ARBA" id="ARBA00023172"/>
    </source>
</evidence>
<keyword evidence="1" id="KW-0540">Nuclease</keyword>
<dbReference type="GO" id="GO:0004519">
    <property type="term" value="F:endonuclease activity"/>
    <property type="evidence" value="ECO:0007669"/>
    <property type="project" value="UniProtKB-KW"/>
</dbReference>
<reference evidence="12 13" key="1">
    <citation type="submission" date="2020-08" db="EMBL/GenBank/DDBJ databases">
        <title>Plant Genome Project.</title>
        <authorList>
            <person name="Zhang R.-G."/>
        </authorList>
    </citation>
    <scope>NUCLEOTIDE SEQUENCE [LARGE SCALE GENOMIC DNA]</scope>
    <source>
        <tissue evidence="12">Rhizome</tissue>
    </source>
</reference>
<organism evidence="12 13">
    <name type="scientific">Zingiber officinale</name>
    <name type="common">Ginger</name>
    <name type="synonym">Amomum zingiber</name>
    <dbReference type="NCBI Taxonomy" id="94328"/>
    <lineage>
        <taxon>Eukaryota</taxon>
        <taxon>Viridiplantae</taxon>
        <taxon>Streptophyta</taxon>
        <taxon>Embryophyta</taxon>
        <taxon>Tracheophyta</taxon>
        <taxon>Spermatophyta</taxon>
        <taxon>Magnoliopsida</taxon>
        <taxon>Liliopsida</taxon>
        <taxon>Zingiberales</taxon>
        <taxon>Zingiberaceae</taxon>
        <taxon>Zingiber</taxon>
    </lineage>
</organism>
<feature type="domain" description="Integrase catalytic" evidence="11">
    <location>
        <begin position="84"/>
        <end position="196"/>
    </location>
</feature>
<evidence type="ECO:0000256" key="8">
    <source>
        <dbReference type="ARBA" id="ARBA00022932"/>
    </source>
</evidence>
<keyword evidence="9" id="KW-0233">DNA recombination</keyword>
<evidence type="ECO:0000256" key="5">
    <source>
        <dbReference type="ARBA" id="ARBA00022842"/>
    </source>
</evidence>
<evidence type="ECO:0000256" key="3">
    <source>
        <dbReference type="ARBA" id="ARBA00022759"/>
    </source>
</evidence>
<dbReference type="Pfam" id="PF13976">
    <property type="entry name" value="gag_pre-integrs"/>
    <property type="match status" value="1"/>
</dbReference>
<accession>A0A8J5ETQ3</accession>
<dbReference type="InterPro" id="IPR036397">
    <property type="entry name" value="RNaseH_sf"/>
</dbReference>
<keyword evidence="8" id="KW-0239">DNA-directed DNA polymerase</keyword>
<keyword evidence="6" id="KW-0229">DNA integration</keyword>
<evidence type="ECO:0000256" key="2">
    <source>
        <dbReference type="ARBA" id="ARBA00022723"/>
    </source>
</evidence>
<dbReference type="EMBL" id="JACMSC010000022">
    <property type="protein sequence ID" value="KAG6468657.1"/>
    <property type="molecule type" value="Genomic_DNA"/>
</dbReference>
<dbReference type="SUPFAM" id="SSF53098">
    <property type="entry name" value="Ribonuclease H-like"/>
    <property type="match status" value="1"/>
</dbReference>
<evidence type="ECO:0000256" key="10">
    <source>
        <dbReference type="ARBA" id="ARBA00023268"/>
    </source>
</evidence>
<dbReference type="InterPro" id="IPR013103">
    <property type="entry name" value="RVT_2"/>
</dbReference>
<keyword evidence="8" id="KW-0808">Transferase</keyword>
<gene>
    <name evidence="12" type="ORF">ZIOFF_073346</name>
</gene>
<dbReference type="InterPro" id="IPR025724">
    <property type="entry name" value="GAG-pre-integrase_dom"/>
</dbReference>
<keyword evidence="10" id="KW-0511">Multifunctional enzyme</keyword>
<dbReference type="InterPro" id="IPR001584">
    <property type="entry name" value="Integrase_cat-core"/>
</dbReference>
<keyword evidence="8" id="KW-0548">Nucleotidyltransferase</keyword>
<dbReference type="Gene3D" id="3.30.420.10">
    <property type="entry name" value="Ribonuclease H-like superfamily/Ribonuclease H"/>
    <property type="match status" value="1"/>
</dbReference>
<dbReference type="GO" id="GO:0016787">
    <property type="term" value="F:hydrolase activity"/>
    <property type="evidence" value="ECO:0007669"/>
    <property type="project" value="UniProtKB-KW"/>
</dbReference>
<evidence type="ECO:0000313" key="12">
    <source>
        <dbReference type="EMBL" id="KAG6468657.1"/>
    </source>
</evidence>
<dbReference type="CDD" id="cd09272">
    <property type="entry name" value="RNase_HI_RT_Ty1"/>
    <property type="match status" value="1"/>
</dbReference>
<evidence type="ECO:0000256" key="4">
    <source>
        <dbReference type="ARBA" id="ARBA00022801"/>
    </source>
</evidence>
<dbReference type="GO" id="GO:0003964">
    <property type="term" value="F:RNA-directed DNA polymerase activity"/>
    <property type="evidence" value="ECO:0007669"/>
    <property type="project" value="UniProtKB-KW"/>
</dbReference>
<sequence>MTANNLFPLKMNSSLNVALKSEVIDEAQLWHLRYGHLNHRGLMLLRERNMAIGLPKIQPTATCVCEGCVYGKQHRLPFPNTSWRAKAPLELVHADICGLTQTPTIGNRRYFLLFVDDYTRMIWVYFLEKKSEAFTTFLSFKANAEKQSGYQIKTLRTDREGEFIYKPFLDYCKQQGIQRQLTVKIDSYLQKNRFERSLVEPSLYVQKCDADFLVACLYVDDLIYTSTSKLLLEKFKKAMMDEFEMTDLGLMKYFLGLQVKQSKGEIIISQEKYVADILKKFRIENAKAVATPMALNEKLQQDDGAEMFDSKIYRSLVAIATMKNPVFHARSKHIELRHHFIREMVMKKEISMEFIHTQDQPADVLIKVMNFEKLELFKKFLKITN</sequence>
<dbReference type="GO" id="GO:0015074">
    <property type="term" value="P:DNA integration"/>
    <property type="evidence" value="ECO:0007669"/>
    <property type="project" value="UniProtKB-KW"/>
</dbReference>
<keyword evidence="2" id="KW-0479">Metal-binding</keyword>
<dbReference type="InterPro" id="IPR012337">
    <property type="entry name" value="RNaseH-like_sf"/>
</dbReference>
<dbReference type="GO" id="GO:0046872">
    <property type="term" value="F:metal ion binding"/>
    <property type="evidence" value="ECO:0007669"/>
    <property type="project" value="UniProtKB-KW"/>
</dbReference>
<evidence type="ECO:0000313" key="13">
    <source>
        <dbReference type="Proteomes" id="UP000734854"/>
    </source>
</evidence>
<keyword evidence="13" id="KW-1185">Reference proteome</keyword>
<dbReference type="Proteomes" id="UP000734854">
    <property type="component" value="Unassembled WGS sequence"/>
</dbReference>
<name>A0A8J5ETQ3_ZINOF</name>
<dbReference type="Pfam" id="PF07727">
    <property type="entry name" value="RVT_2"/>
    <property type="match status" value="1"/>
</dbReference>
<keyword evidence="7" id="KW-0695">RNA-directed DNA polymerase</keyword>
<evidence type="ECO:0000256" key="6">
    <source>
        <dbReference type="ARBA" id="ARBA00022908"/>
    </source>
</evidence>
<dbReference type="InterPro" id="IPR039537">
    <property type="entry name" value="Retrotran_Ty1/copia-like"/>
</dbReference>
<evidence type="ECO:0000259" key="11">
    <source>
        <dbReference type="PROSITE" id="PS50994"/>
    </source>
</evidence>
<dbReference type="AlphaFoldDB" id="A0A8J5ETQ3"/>
<dbReference type="PANTHER" id="PTHR42648:SF11">
    <property type="entry name" value="TRANSPOSON TY4-P GAG-POL POLYPROTEIN"/>
    <property type="match status" value="1"/>
</dbReference>
<evidence type="ECO:0000256" key="7">
    <source>
        <dbReference type="ARBA" id="ARBA00022918"/>
    </source>
</evidence>
<comment type="caution">
    <text evidence="12">The sequence shown here is derived from an EMBL/GenBank/DDBJ whole genome shotgun (WGS) entry which is preliminary data.</text>
</comment>
<dbReference type="PANTHER" id="PTHR42648">
    <property type="entry name" value="TRANSPOSASE, PUTATIVE-RELATED"/>
    <property type="match status" value="1"/>
</dbReference>
<keyword evidence="3" id="KW-0255">Endonuclease</keyword>
<dbReference type="PROSITE" id="PS50994">
    <property type="entry name" value="INTEGRASE"/>
    <property type="match status" value="1"/>
</dbReference>
<evidence type="ECO:0000256" key="1">
    <source>
        <dbReference type="ARBA" id="ARBA00022722"/>
    </source>
</evidence>
<dbReference type="GO" id="GO:0006310">
    <property type="term" value="P:DNA recombination"/>
    <property type="evidence" value="ECO:0007669"/>
    <property type="project" value="UniProtKB-KW"/>
</dbReference>
<dbReference type="GO" id="GO:0003676">
    <property type="term" value="F:nucleic acid binding"/>
    <property type="evidence" value="ECO:0007669"/>
    <property type="project" value="InterPro"/>
</dbReference>